<gene>
    <name evidence="2" type="ORF">SAMN05421753_105242</name>
</gene>
<organism evidence="2 3">
    <name type="scientific">Planctomicrobium piriforme</name>
    <dbReference type="NCBI Taxonomy" id="1576369"/>
    <lineage>
        <taxon>Bacteria</taxon>
        <taxon>Pseudomonadati</taxon>
        <taxon>Planctomycetota</taxon>
        <taxon>Planctomycetia</taxon>
        <taxon>Planctomycetales</taxon>
        <taxon>Planctomycetaceae</taxon>
        <taxon>Planctomicrobium</taxon>
    </lineage>
</organism>
<dbReference type="Gene3D" id="3.40.50.1820">
    <property type="entry name" value="alpha/beta hydrolase"/>
    <property type="match status" value="1"/>
</dbReference>
<evidence type="ECO:0000313" key="2">
    <source>
        <dbReference type="EMBL" id="SFI10419.1"/>
    </source>
</evidence>
<dbReference type="InterPro" id="IPR010297">
    <property type="entry name" value="DUF900_hydrolase"/>
</dbReference>
<dbReference type="SUPFAM" id="SSF53474">
    <property type="entry name" value="alpha/beta-Hydrolases"/>
    <property type="match status" value="1"/>
</dbReference>
<dbReference type="EMBL" id="FOQD01000005">
    <property type="protein sequence ID" value="SFI10419.1"/>
    <property type="molecule type" value="Genomic_DNA"/>
</dbReference>
<keyword evidence="1" id="KW-1133">Transmembrane helix</keyword>
<dbReference type="STRING" id="1576369.SAMN05421753_105242"/>
<keyword evidence="1" id="KW-0472">Membrane</keyword>
<dbReference type="Pfam" id="PF05990">
    <property type="entry name" value="DUF900"/>
    <property type="match status" value="1"/>
</dbReference>
<keyword evidence="1" id="KW-0812">Transmembrane</keyword>
<name>A0A1I3FGR8_9PLAN</name>
<sequence length="403" mass="45212">MSERSSLSRRLLIAGFYFASLAIVALVTAFLTRNFTGLGPVPERSAFAGRLPSTPDGDRRRFQMFYATNRDTSDPATFAERGSKLGNTISTGVFDVRIAPSMPIKPFVWFDSEQMEWAGQKELPEQEFLEQLRTAVAASPNKSVLVIVWGFRDWFRSAALKTAYTAFALDINTPIIMFDWPGNQGEGPNGYMASRQASEASAPALGQFLTKVQRESGAERVWLMGSSLGCQTIADSFKWLQSQPELIAGLPKIDHVVLAAPDVSAQAFDDKFADSIKALSRYLTVYVSSNDKALLMSHWLNRDRRLGRLAEISVPPEERASQYQLEEGLELLDLQAEEGLSNLSMVDATPINLTRNLHHFFTDSPEFFDDLYRHLLQPDSMVSRRLHALRAGEGRNYWILWND</sequence>
<dbReference type="PANTHER" id="PTHR36513:SF1">
    <property type="entry name" value="TRANSMEMBRANE PROTEIN"/>
    <property type="match status" value="1"/>
</dbReference>
<protein>
    <submittedName>
        <fullName evidence="2">Esterase/lipase superfamily enzyme</fullName>
    </submittedName>
</protein>
<evidence type="ECO:0000256" key="1">
    <source>
        <dbReference type="SAM" id="Phobius"/>
    </source>
</evidence>
<dbReference type="InterPro" id="IPR029058">
    <property type="entry name" value="AB_hydrolase_fold"/>
</dbReference>
<accession>A0A1I3FGR8</accession>
<proteinExistence type="predicted"/>
<evidence type="ECO:0000313" key="3">
    <source>
        <dbReference type="Proteomes" id="UP000199518"/>
    </source>
</evidence>
<keyword evidence="3" id="KW-1185">Reference proteome</keyword>
<dbReference type="PANTHER" id="PTHR36513">
    <property type="entry name" value="ABC TRANSMEMBRANE TYPE-1 DOMAIN-CONTAINING PROTEIN"/>
    <property type="match status" value="1"/>
</dbReference>
<dbReference type="Proteomes" id="UP000199518">
    <property type="component" value="Unassembled WGS sequence"/>
</dbReference>
<feature type="transmembrane region" description="Helical" evidence="1">
    <location>
        <begin position="12"/>
        <end position="31"/>
    </location>
</feature>
<dbReference type="AlphaFoldDB" id="A0A1I3FGR8"/>
<reference evidence="3" key="1">
    <citation type="submission" date="2016-10" db="EMBL/GenBank/DDBJ databases">
        <authorList>
            <person name="Varghese N."/>
            <person name="Submissions S."/>
        </authorList>
    </citation>
    <scope>NUCLEOTIDE SEQUENCE [LARGE SCALE GENOMIC DNA]</scope>
    <source>
        <strain evidence="3">DSM 26348</strain>
    </source>
</reference>